<evidence type="ECO:0000256" key="2">
    <source>
        <dbReference type="ARBA" id="ARBA00022483"/>
    </source>
</evidence>
<accession>A0ABY0HN29</accession>
<dbReference type="Pfam" id="PF08596">
    <property type="entry name" value="Lgl_C"/>
    <property type="match status" value="1"/>
</dbReference>
<dbReference type="InterPro" id="IPR001680">
    <property type="entry name" value="WD40_rpt"/>
</dbReference>
<dbReference type="SUPFAM" id="SSF50978">
    <property type="entry name" value="WD40 repeat-like"/>
    <property type="match status" value="2"/>
</dbReference>
<keyword evidence="3 5" id="KW-0853">WD repeat</keyword>
<dbReference type="PROSITE" id="PS00678">
    <property type="entry name" value="WD_REPEATS_1"/>
    <property type="match status" value="1"/>
</dbReference>
<dbReference type="InterPro" id="IPR019775">
    <property type="entry name" value="WD40_repeat_CS"/>
</dbReference>
<feature type="region of interest" description="Disordered" evidence="6">
    <location>
        <begin position="834"/>
        <end position="881"/>
    </location>
</feature>
<dbReference type="InterPro" id="IPR015943">
    <property type="entry name" value="WD40/YVTN_repeat-like_dom_sf"/>
</dbReference>
<evidence type="ECO:0000259" key="7">
    <source>
        <dbReference type="Pfam" id="PF08596"/>
    </source>
</evidence>
<evidence type="ECO:0000256" key="6">
    <source>
        <dbReference type="SAM" id="MobiDB-lite"/>
    </source>
</evidence>
<evidence type="ECO:0000313" key="9">
    <source>
        <dbReference type="Proteomes" id="UP000294003"/>
    </source>
</evidence>
<dbReference type="InterPro" id="IPR013905">
    <property type="entry name" value="Lgl_C_dom"/>
</dbReference>
<feature type="repeat" description="WD" evidence="5">
    <location>
        <begin position="189"/>
        <end position="223"/>
    </location>
</feature>
<name>A0ABY0HN29_9PEZI</name>
<protein>
    <recommendedName>
        <fullName evidence="7">Lethal giant larvae (Lgl)-like C-terminal domain-containing protein</fullName>
    </recommendedName>
</protein>
<feature type="compositionally biased region" description="Gly residues" evidence="6">
    <location>
        <begin position="862"/>
        <end position="872"/>
    </location>
</feature>
<dbReference type="PROSITE" id="PS50082">
    <property type="entry name" value="WD_REPEATS_2"/>
    <property type="match status" value="1"/>
</dbReference>
<evidence type="ECO:0000256" key="1">
    <source>
        <dbReference type="ARBA" id="ARBA00008070"/>
    </source>
</evidence>
<keyword evidence="2" id="KW-0268">Exocytosis</keyword>
<evidence type="ECO:0000256" key="4">
    <source>
        <dbReference type="ARBA" id="ARBA00022737"/>
    </source>
</evidence>
<proteinExistence type="inferred from homology"/>
<dbReference type="Proteomes" id="UP000294003">
    <property type="component" value="Unassembled WGS sequence"/>
</dbReference>
<dbReference type="SMART" id="SM00320">
    <property type="entry name" value="WD40"/>
    <property type="match status" value="3"/>
</dbReference>
<gene>
    <name evidence="8" type="ORF">DL762_000504</name>
</gene>
<dbReference type="PANTHER" id="PTHR10241:SF25">
    <property type="entry name" value="TOMOSYN, ISOFORM C"/>
    <property type="match status" value="1"/>
</dbReference>
<comment type="caution">
    <text evidence="8">The sequence shown here is derived from an EMBL/GenBank/DDBJ whole genome shotgun (WGS) entry which is preliminary data.</text>
</comment>
<sequence length="937" mass="101736">MASFLRGKQAGMQNDLSANILPGSFAPDDRSRYGINSQISCMAFEPVQSLLAVGTNESKFGSGRIYVSSSTQATDPPSDVFFREPSILRRQARLQTGDVYAYDLDRQRLSAFRLPNFWTRRDPNARATALASMQLHPRDIGKLLIAYTHGVVIYSFKQNQATQWFEYHVPPGAPGGGCHAVDSLRRPRVTHAIWHPTGTFILTAHDDGSLVFWDAKDGRIVMARTLYDTDIDQPVPNAGPSNPKHPYLKLVWCCKQNPEDTGLLIAGGQPLGAPINGLAFIELGVTPVYATSSWQVLADYCKGKRQSTLDTPTGAEVVNFFLVPRVSPHFACAQDPIAVLTLLSSGELITLSFPSGYHISPTNQLHPSLSFVHPFATKFAVTIMDRPKWLSMVESRNQGESILKGGAAAPRPRRRFEGRTVIQVAHADSTIRIWDLGHGDDIENPQQLQVDIARSLDRTDDITVTAMSMAPTTGEFVVGTSGGEVVIYRWDANKFYGQHPNPRLDPNPGGLSDISRRAEPSLKTGLQPFWLYEMMQGPISVVKASDVGFMAVGSEEGFLSIIDMRGPAVMCQASMVDFAKKEKRSSFLRGHPTSSEKEWPVVIEYGVMTLDEDKYSSICCFVGTNRGKVVTFKLLPSGGGYAAQVAGVASLSDKIVAICPIITETGKPAYATGPAVAGLREGKNVNGLLVAVTQSDVRIFKPATAKGASKSFDDYLCDAACVTECPLNGMALVGVFGDRVARAFSLPGLKELGSAPLPMMDGSRSDGTVVTEDGDLFCWTGPAEIAILDVWGTGRPLENTADTLINPSLATPPRPTISNMQWISGTQYVTPTDLDLLIGGPDRPPSKRMLSASATMERDVRTGGGGSGSSRGGGREEEGWGDYLTRQLNERTEKLNIMNDSMDSVAENSQKWADSAGKFVQQQKRKMLFGSITSKFS</sequence>
<keyword evidence="9" id="KW-1185">Reference proteome</keyword>
<evidence type="ECO:0000313" key="8">
    <source>
        <dbReference type="EMBL" id="RYO94612.1"/>
    </source>
</evidence>
<comment type="similarity">
    <text evidence="1">Belongs to the WD repeat L(2)GL family.</text>
</comment>
<dbReference type="Gene3D" id="2.130.10.10">
    <property type="entry name" value="YVTN repeat-like/Quinoprotein amine dehydrogenase"/>
    <property type="match status" value="2"/>
</dbReference>
<feature type="domain" description="Lethal giant larvae (Lgl)-like C-terminal" evidence="7">
    <location>
        <begin position="462"/>
        <end position="847"/>
    </location>
</feature>
<dbReference type="Pfam" id="PF00400">
    <property type="entry name" value="WD40"/>
    <property type="match status" value="1"/>
</dbReference>
<keyword evidence="4" id="KW-0677">Repeat</keyword>
<dbReference type="PANTHER" id="PTHR10241">
    <property type="entry name" value="LETHAL 2 GIANT LARVAE PROTEIN"/>
    <property type="match status" value="1"/>
</dbReference>
<reference evidence="8 9" key="1">
    <citation type="submission" date="2018-06" db="EMBL/GenBank/DDBJ databases">
        <title>Complete Genomes of Monosporascus.</title>
        <authorList>
            <person name="Robinson A.J."/>
            <person name="Natvig D.O."/>
        </authorList>
    </citation>
    <scope>NUCLEOTIDE SEQUENCE [LARGE SCALE GENOMIC DNA]</scope>
    <source>
        <strain evidence="8 9">CBS 609.92</strain>
    </source>
</reference>
<dbReference type="InterPro" id="IPR036322">
    <property type="entry name" value="WD40_repeat_dom_sf"/>
</dbReference>
<organism evidence="8 9">
    <name type="scientific">Monosporascus cannonballus</name>
    <dbReference type="NCBI Taxonomy" id="155416"/>
    <lineage>
        <taxon>Eukaryota</taxon>
        <taxon>Fungi</taxon>
        <taxon>Dikarya</taxon>
        <taxon>Ascomycota</taxon>
        <taxon>Pezizomycotina</taxon>
        <taxon>Sordariomycetes</taxon>
        <taxon>Xylariomycetidae</taxon>
        <taxon>Xylariales</taxon>
        <taxon>Xylariales incertae sedis</taxon>
        <taxon>Monosporascus</taxon>
    </lineage>
</organism>
<evidence type="ECO:0000256" key="5">
    <source>
        <dbReference type="PROSITE-ProRule" id="PRU00221"/>
    </source>
</evidence>
<evidence type="ECO:0000256" key="3">
    <source>
        <dbReference type="ARBA" id="ARBA00022574"/>
    </source>
</evidence>
<dbReference type="EMBL" id="QJNS01000009">
    <property type="protein sequence ID" value="RYO94612.1"/>
    <property type="molecule type" value="Genomic_DNA"/>
</dbReference>